<keyword evidence="1" id="KW-0812">Transmembrane</keyword>
<keyword evidence="3" id="KW-1185">Reference proteome</keyword>
<comment type="caution">
    <text evidence="2">The sequence shown here is derived from an EMBL/GenBank/DDBJ whole genome shotgun (WGS) entry which is preliminary data.</text>
</comment>
<keyword evidence="2" id="KW-0282">Flagellum</keyword>
<gene>
    <name evidence="2" type="ORF">HNR11_000707</name>
</gene>
<name>A0A7Z0E6V8_9MICC</name>
<dbReference type="RefSeq" id="WP_179441167.1">
    <property type="nucleotide sequence ID" value="NZ_BAAALK010000006.1"/>
</dbReference>
<protein>
    <submittedName>
        <fullName evidence="2">Flagellar motor component MotA</fullName>
    </submittedName>
</protein>
<dbReference type="AlphaFoldDB" id="A0A7Z0E6V8"/>
<keyword evidence="1" id="KW-1133">Transmembrane helix</keyword>
<accession>A0A7Z0E6V8</accession>
<proteinExistence type="predicted"/>
<sequence>MRAGLFVLLFALLVVGGMLTGSENLAFVLYISAALAAIGATVMTASGREALRRIRRNFTQGWSLRSSE</sequence>
<organism evidence="2 3">
    <name type="scientific">Nesterenkonia sandarakina</name>
    <dbReference type="NCBI Taxonomy" id="272918"/>
    <lineage>
        <taxon>Bacteria</taxon>
        <taxon>Bacillati</taxon>
        <taxon>Actinomycetota</taxon>
        <taxon>Actinomycetes</taxon>
        <taxon>Micrococcales</taxon>
        <taxon>Micrococcaceae</taxon>
        <taxon>Nesterenkonia</taxon>
    </lineage>
</organism>
<reference evidence="2 3" key="1">
    <citation type="submission" date="2020-07" db="EMBL/GenBank/DDBJ databases">
        <title>Sequencing the genomes of 1000 actinobacteria strains.</title>
        <authorList>
            <person name="Klenk H.-P."/>
        </authorList>
    </citation>
    <scope>NUCLEOTIDE SEQUENCE [LARGE SCALE GENOMIC DNA]</scope>
    <source>
        <strain evidence="2 3">DSM 15664</strain>
    </source>
</reference>
<evidence type="ECO:0000256" key="1">
    <source>
        <dbReference type="SAM" id="Phobius"/>
    </source>
</evidence>
<keyword evidence="1" id="KW-0472">Membrane</keyword>
<keyword evidence="2" id="KW-0966">Cell projection</keyword>
<evidence type="ECO:0000313" key="2">
    <source>
        <dbReference type="EMBL" id="NYJ16173.1"/>
    </source>
</evidence>
<keyword evidence="2" id="KW-0969">Cilium</keyword>
<dbReference type="EMBL" id="JACCFQ010000001">
    <property type="protein sequence ID" value="NYJ16173.1"/>
    <property type="molecule type" value="Genomic_DNA"/>
</dbReference>
<feature type="transmembrane region" description="Helical" evidence="1">
    <location>
        <begin position="27"/>
        <end position="46"/>
    </location>
</feature>
<evidence type="ECO:0000313" key="3">
    <source>
        <dbReference type="Proteomes" id="UP000560069"/>
    </source>
</evidence>
<dbReference type="Proteomes" id="UP000560069">
    <property type="component" value="Unassembled WGS sequence"/>
</dbReference>